<evidence type="ECO:0000256" key="2">
    <source>
        <dbReference type="SAM" id="SignalP"/>
    </source>
</evidence>
<gene>
    <name evidence="3" type="ORF">SAMN05660199_01101</name>
</gene>
<protein>
    <recommendedName>
        <fullName evidence="5">DUF3500 domain-containing protein</fullName>
    </recommendedName>
</protein>
<evidence type="ECO:0000313" key="4">
    <source>
        <dbReference type="Proteomes" id="UP000199088"/>
    </source>
</evidence>
<sequence length="390" mass="40495">MRKYTLIAGGALVATAMTVTACSSDSTSSTSTASASASEGFGGPGGGGPGGGGGGVGQTFTAVDLDTDGVSAGSANTAAVVPVVEAFLATLDADTADTVSYDFDDTQARTTWSNFPQTAVPREGVVLGDLTEEQQQAALAILTTALSTAGATQDQDIQTADDYLNSLGGQGADGFGSLVDYSIAIYGTPSTTEPFTVQFGGHHLARNLTYNGDSVSQTPQFVGTEPTTFTADGTEYEPLEAESTAFFSLFDGLTDDQRTAAEITSGTFDDLVMGPGMDNGQFPETEGLAVSELDADQQQEVLAVLQAYVGDLSTEAAQATMAQYTAELDQTTIGWSNNTGPTDENSYLRIDGPSVWIEFINTRSQSTPDIHYHSVYRDKNNDYGSSNIAG</sequence>
<evidence type="ECO:0008006" key="5">
    <source>
        <dbReference type="Google" id="ProtNLM"/>
    </source>
</evidence>
<dbReference type="STRING" id="1052260.SAMN05660199_01101"/>
<proteinExistence type="predicted"/>
<dbReference type="PANTHER" id="PTHR37489">
    <property type="entry name" value="DUF3500 DOMAIN-CONTAINING PROTEIN"/>
    <property type="match status" value="1"/>
</dbReference>
<organism evidence="3 4">
    <name type="scientific">Klenkia soli</name>
    <dbReference type="NCBI Taxonomy" id="1052260"/>
    <lineage>
        <taxon>Bacteria</taxon>
        <taxon>Bacillati</taxon>
        <taxon>Actinomycetota</taxon>
        <taxon>Actinomycetes</taxon>
        <taxon>Geodermatophilales</taxon>
        <taxon>Geodermatophilaceae</taxon>
        <taxon>Klenkia</taxon>
    </lineage>
</organism>
<name>A0A1H0G127_9ACTN</name>
<dbReference type="PANTHER" id="PTHR37489:SF1">
    <property type="entry name" value="DUF3500 DOMAIN-CONTAINING PROTEIN"/>
    <property type="match status" value="1"/>
</dbReference>
<dbReference type="RefSeq" id="WP_207500328.1">
    <property type="nucleotide sequence ID" value="NZ_FNIR01000003.1"/>
</dbReference>
<keyword evidence="2" id="KW-0732">Signal</keyword>
<dbReference type="Proteomes" id="UP000199088">
    <property type="component" value="Unassembled WGS sequence"/>
</dbReference>
<feature type="chain" id="PRO_5038859144" description="DUF3500 domain-containing protein" evidence="2">
    <location>
        <begin position="22"/>
        <end position="390"/>
    </location>
</feature>
<accession>A0A1H0G127</accession>
<feature type="region of interest" description="Disordered" evidence="1">
    <location>
        <begin position="25"/>
        <end position="59"/>
    </location>
</feature>
<dbReference type="PROSITE" id="PS51257">
    <property type="entry name" value="PROKAR_LIPOPROTEIN"/>
    <property type="match status" value="1"/>
</dbReference>
<dbReference type="InterPro" id="IPR021889">
    <property type="entry name" value="DUF3500"/>
</dbReference>
<feature type="signal peptide" evidence="2">
    <location>
        <begin position="1"/>
        <end position="21"/>
    </location>
</feature>
<dbReference type="EMBL" id="FNIR01000003">
    <property type="protein sequence ID" value="SDO00583.1"/>
    <property type="molecule type" value="Genomic_DNA"/>
</dbReference>
<evidence type="ECO:0000313" key="3">
    <source>
        <dbReference type="EMBL" id="SDO00583.1"/>
    </source>
</evidence>
<evidence type="ECO:0000256" key="1">
    <source>
        <dbReference type="SAM" id="MobiDB-lite"/>
    </source>
</evidence>
<feature type="compositionally biased region" description="Gly residues" evidence="1">
    <location>
        <begin position="40"/>
        <end position="57"/>
    </location>
</feature>
<reference evidence="4" key="1">
    <citation type="submission" date="2016-10" db="EMBL/GenBank/DDBJ databases">
        <authorList>
            <person name="Varghese N."/>
            <person name="Submissions S."/>
        </authorList>
    </citation>
    <scope>NUCLEOTIDE SEQUENCE [LARGE SCALE GENOMIC DNA]</scope>
    <source>
        <strain evidence="4">DSM 45843</strain>
    </source>
</reference>
<dbReference type="Pfam" id="PF12006">
    <property type="entry name" value="DUF3500"/>
    <property type="match status" value="1"/>
</dbReference>
<dbReference type="AlphaFoldDB" id="A0A1H0G127"/>
<keyword evidence="4" id="KW-1185">Reference proteome</keyword>
<feature type="compositionally biased region" description="Low complexity" evidence="1">
    <location>
        <begin position="25"/>
        <end position="39"/>
    </location>
</feature>